<dbReference type="InterPro" id="IPR037205">
    <property type="entry name" value="ChaB_sf"/>
</dbReference>
<comment type="caution">
    <text evidence="1">The sequence shown here is derived from an EMBL/GenBank/DDBJ whole genome shotgun (WGS) entry which is preliminary data.</text>
</comment>
<dbReference type="Gene3D" id="1.10.1740.70">
    <property type="entry name" value="ChaB"/>
    <property type="match status" value="1"/>
</dbReference>
<accession>A0A9E5DLW3</accession>
<dbReference type="Proteomes" id="UP001074446">
    <property type="component" value="Unassembled WGS sequence"/>
</dbReference>
<dbReference type="Pfam" id="PF06150">
    <property type="entry name" value="ChaB"/>
    <property type="match status" value="1"/>
</dbReference>
<gene>
    <name evidence="1" type="ORF">O3H35_06155</name>
</gene>
<dbReference type="RefSeq" id="WP_211251428.1">
    <property type="nucleotide sequence ID" value="NZ_JAPVES010000030.1"/>
</dbReference>
<proteinExistence type="predicted"/>
<sequence>MKENLPEHAKEIYLKAFNNAWDQYKEPKERRGNESREQTSHKVAWAAVKNEYKKDSSGKWEKK</sequence>
<protein>
    <submittedName>
        <fullName evidence="1">ChaB family protein</fullName>
    </submittedName>
</protein>
<dbReference type="EMBL" id="JAPVES010000030">
    <property type="protein sequence ID" value="MCZ3372210.1"/>
    <property type="molecule type" value="Genomic_DNA"/>
</dbReference>
<dbReference type="AlphaFoldDB" id="A0A9E5DLW3"/>
<dbReference type="SUPFAM" id="SSF140376">
    <property type="entry name" value="ChaB-like"/>
    <property type="match status" value="1"/>
</dbReference>
<evidence type="ECO:0000313" key="1">
    <source>
        <dbReference type="EMBL" id="MCZ3372210.1"/>
    </source>
</evidence>
<dbReference type="InterPro" id="IPR009317">
    <property type="entry name" value="ChaB"/>
</dbReference>
<name>A0A9E5DLW3_9EURY</name>
<reference evidence="1" key="1">
    <citation type="submission" date="2022-12" db="EMBL/GenBank/DDBJ databases">
        <title>Reclassification of two methanogenic archaea species isolated from the Kolyma lowland permafrost.</title>
        <authorList>
            <person name="Trubitsyn V.E."/>
            <person name="Rivkina E.M."/>
            <person name="Shcherbakova V.A."/>
        </authorList>
    </citation>
    <scope>NUCLEOTIDE SEQUENCE</scope>
    <source>
        <strain evidence="1">MK4</strain>
    </source>
</reference>
<organism evidence="1">
    <name type="scientific">Methanobacterium veterum</name>
    <dbReference type="NCBI Taxonomy" id="408577"/>
    <lineage>
        <taxon>Archaea</taxon>
        <taxon>Methanobacteriati</taxon>
        <taxon>Methanobacteriota</taxon>
        <taxon>Methanomada group</taxon>
        <taxon>Methanobacteria</taxon>
        <taxon>Methanobacteriales</taxon>
        <taxon>Methanobacteriaceae</taxon>
        <taxon>Methanobacterium</taxon>
    </lineage>
</organism>